<gene>
    <name evidence="8" type="ORF">AYI69_g6765</name>
</gene>
<evidence type="ECO:0000256" key="6">
    <source>
        <dbReference type="SAM" id="MobiDB-lite"/>
    </source>
</evidence>
<feature type="compositionally biased region" description="Polar residues" evidence="6">
    <location>
        <begin position="1281"/>
        <end position="1301"/>
    </location>
</feature>
<feature type="domain" description="LIM zinc-binding" evidence="7">
    <location>
        <begin position="1897"/>
        <end position="1958"/>
    </location>
</feature>
<feature type="region of interest" description="Disordered" evidence="6">
    <location>
        <begin position="344"/>
        <end position="446"/>
    </location>
</feature>
<feature type="compositionally biased region" description="Low complexity" evidence="6">
    <location>
        <begin position="1475"/>
        <end position="1490"/>
    </location>
</feature>
<dbReference type="GO" id="GO:0005634">
    <property type="term" value="C:nucleus"/>
    <property type="evidence" value="ECO:0007669"/>
    <property type="project" value="TreeGrafter"/>
</dbReference>
<dbReference type="Gene3D" id="2.10.110.10">
    <property type="entry name" value="Cysteine Rich Protein"/>
    <property type="match status" value="4"/>
</dbReference>
<proteinExistence type="predicted"/>
<feature type="compositionally biased region" description="Low complexity" evidence="6">
    <location>
        <begin position="1266"/>
        <end position="1280"/>
    </location>
</feature>
<feature type="region of interest" description="Disordered" evidence="6">
    <location>
        <begin position="920"/>
        <end position="951"/>
    </location>
</feature>
<comment type="caution">
    <text evidence="8">The sequence shown here is derived from an EMBL/GenBank/DDBJ whole genome shotgun (WGS) entry which is preliminary data.</text>
</comment>
<feature type="region of interest" description="Disordered" evidence="6">
    <location>
        <begin position="1094"/>
        <end position="1113"/>
    </location>
</feature>
<feature type="region of interest" description="Disordered" evidence="6">
    <location>
        <begin position="479"/>
        <end position="498"/>
    </location>
</feature>
<dbReference type="CDD" id="cd08368">
    <property type="entry name" value="LIM"/>
    <property type="match status" value="4"/>
</dbReference>
<dbReference type="PANTHER" id="PTHR24205">
    <property type="entry name" value="FOUR AND A HALF LIM DOMAINS PROTEIN"/>
    <property type="match status" value="1"/>
</dbReference>
<evidence type="ECO:0000256" key="1">
    <source>
        <dbReference type="ARBA" id="ARBA00022723"/>
    </source>
</evidence>
<feature type="region of interest" description="Disordered" evidence="6">
    <location>
        <begin position="205"/>
        <end position="275"/>
    </location>
</feature>
<feature type="compositionally biased region" description="Polar residues" evidence="6">
    <location>
        <begin position="423"/>
        <end position="435"/>
    </location>
</feature>
<feature type="region of interest" description="Disordered" evidence="6">
    <location>
        <begin position="778"/>
        <end position="853"/>
    </location>
</feature>
<dbReference type="SMART" id="SM00132">
    <property type="entry name" value="LIM"/>
    <property type="match status" value="4"/>
</dbReference>
<feature type="region of interest" description="Disordered" evidence="6">
    <location>
        <begin position="1261"/>
        <end position="1312"/>
    </location>
</feature>
<dbReference type="Pfam" id="PF00412">
    <property type="entry name" value="LIM"/>
    <property type="match status" value="2"/>
</dbReference>
<feature type="region of interest" description="Disordered" evidence="6">
    <location>
        <begin position="1545"/>
        <end position="1616"/>
    </location>
</feature>
<feature type="domain" description="LIM zinc-binding" evidence="7">
    <location>
        <begin position="635"/>
        <end position="697"/>
    </location>
</feature>
<evidence type="ECO:0000256" key="4">
    <source>
        <dbReference type="ARBA" id="ARBA00023038"/>
    </source>
</evidence>
<feature type="domain" description="LIM zinc-binding" evidence="7">
    <location>
        <begin position="1649"/>
        <end position="1709"/>
    </location>
</feature>
<keyword evidence="2" id="KW-0677">Repeat</keyword>
<feature type="region of interest" description="Disordered" evidence="6">
    <location>
        <begin position="290"/>
        <end position="329"/>
    </location>
</feature>
<keyword evidence="4 5" id="KW-0440">LIM domain</keyword>
<dbReference type="InterPro" id="IPR001781">
    <property type="entry name" value="Znf_LIM"/>
</dbReference>
<feature type="compositionally biased region" description="Polar residues" evidence="6">
    <location>
        <begin position="783"/>
        <end position="808"/>
    </location>
</feature>
<feature type="compositionally biased region" description="Basic and acidic residues" evidence="6">
    <location>
        <begin position="1585"/>
        <end position="1600"/>
    </location>
</feature>
<keyword evidence="3 5" id="KW-0862">Zinc</keyword>
<feature type="compositionally biased region" description="Polar residues" evidence="6">
    <location>
        <begin position="1604"/>
        <end position="1616"/>
    </location>
</feature>
<feature type="compositionally biased region" description="Polar residues" evidence="6">
    <location>
        <begin position="296"/>
        <end position="321"/>
    </location>
</feature>
<dbReference type="EMBL" id="LSSM01003104">
    <property type="protein sequence ID" value="OMJ19085.1"/>
    <property type="molecule type" value="Genomic_DNA"/>
</dbReference>
<evidence type="ECO:0000256" key="3">
    <source>
        <dbReference type="ARBA" id="ARBA00022833"/>
    </source>
</evidence>
<evidence type="ECO:0000256" key="2">
    <source>
        <dbReference type="ARBA" id="ARBA00022737"/>
    </source>
</evidence>
<feature type="compositionally biased region" description="Low complexity" evidence="6">
    <location>
        <begin position="1044"/>
        <end position="1073"/>
    </location>
</feature>
<accession>A0A1R1XWW2</accession>
<feature type="compositionally biased region" description="Low complexity" evidence="6">
    <location>
        <begin position="809"/>
        <end position="830"/>
    </location>
</feature>
<dbReference type="PROSITE" id="PS00478">
    <property type="entry name" value="LIM_DOMAIN_1"/>
    <property type="match status" value="3"/>
</dbReference>
<feature type="compositionally biased region" description="Low complexity" evidence="6">
    <location>
        <begin position="1302"/>
        <end position="1312"/>
    </location>
</feature>
<dbReference type="Proteomes" id="UP000187429">
    <property type="component" value="Unassembled WGS sequence"/>
</dbReference>
<dbReference type="GO" id="GO:0046872">
    <property type="term" value="F:metal ion binding"/>
    <property type="evidence" value="ECO:0007669"/>
    <property type="project" value="UniProtKB-KW"/>
</dbReference>
<feature type="compositionally biased region" description="Polar residues" evidence="6">
    <location>
        <begin position="481"/>
        <end position="491"/>
    </location>
</feature>
<keyword evidence="9" id="KW-1185">Reference proteome</keyword>
<reference evidence="9" key="1">
    <citation type="submission" date="2017-01" db="EMBL/GenBank/DDBJ databases">
        <authorList>
            <person name="Wang Y."/>
            <person name="White M."/>
            <person name="Kvist S."/>
            <person name="Moncalvo J.-M."/>
        </authorList>
    </citation>
    <scope>NUCLEOTIDE SEQUENCE [LARGE SCALE GENOMIC DNA]</scope>
    <source>
        <strain evidence="9">ID-206-W2</strain>
    </source>
</reference>
<feature type="compositionally biased region" description="Polar residues" evidence="6">
    <location>
        <begin position="831"/>
        <end position="846"/>
    </location>
</feature>
<dbReference type="PANTHER" id="PTHR24205:SF16">
    <property type="entry name" value="GH01042P-RELATED"/>
    <property type="match status" value="1"/>
</dbReference>
<dbReference type="GO" id="GO:0003712">
    <property type="term" value="F:transcription coregulator activity"/>
    <property type="evidence" value="ECO:0007669"/>
    <property type="project" value="TreeGrafter"/>
</dbReference>
<feature type="region of interest" description="Disordered" evidence="6">
    <location>
        <begin position="1468"/>
        <end position="1498"/>
    </location>
</feature>
<evidence type="ECO:0000313" key="8">
    <source>
        <dbReference type="EMBL" id="OMJ19085.1"/>
    </source>
</evidence>
<feature type="region of interest" description="Disordered" evidence="6">
    <location>
        <begin position="1042"/>
        <end position="1081"/>
    </location>
</feature>
<evidence type="ECO:0000313" key="9">
    <source>
        <dbReference type="Proteomes" id="UP000187429"/>
    </source>
</evidence>
<sequence length="1958" mass="215028">MFCRSCGNIVHSDRCKKCGGRPVVHYLTSSLSHPNLVPSISANSLAPEKKDPWLSGYLERRILNNNHNVQPPQSISSSPNNRLKKTRSMIFDAEVQLPDLTFKSPNTMDNYNNISLFSKPLQNSSISNISRGRSPSVNLISSPRLQKAKNTPNYSPNVMQAFPSMVQNYNNADNPSSLFSDLSSFDKVLAHKNITKELMGVISPSPILTKSPNISSTSQFNDNSTPSYRNSYINTSNNGHRSPLIQTPSKNSSANVRPDPPTQRPVSSREARSQSFSELMERMKTNDILGSFKPLQPQNFSSGSTSNSPQLYSNNAYSNKNPPLDANNFIDHPDLFSPFVSNSPSLSHSNYKSGLNSPGIPNSYSRQGANSPNISSSYYRNQANSPNFSSQYGKSDTKQLTPSSPYNKHMSNSPSIYLDNLQGEPNSPKSTTNNAKGDDKSPNMYASKISNENLSDKLTTHQPTNASDGHSEIAAHKLIQKPNTSNMQTGYPSPKISLNRDKFSSPKLVPINVLTTPIPIDNYEKFSSSSISISASNRNFVTPTPKARPYSQLIAPSTVSNSNSNSANNLNRPAFDSPSNRVRVLASASKLDMNKLVKPCSTCTKPLRFEEQKKFTSQPDKVFCFNCYTQEYTKGSCFACKKTVLTFGRPWVEYDGVFYHKLCIQCHTCSSLLDYKPTFDNKNKIICSNCINKNSLAQKNKIDSPNVISIKLPNLNNVTPAVNTKPVQSSKSKPTSNTTIAFKFDSADDFSETSKILDSNNERQKGLLKLDISNSIDTKKIPSENSNDSSTVENSQSNITLSYNPNTFLPNSPYSNPNNLNKLSNQSSSPHILSTPQKLLESSNKNKYPGLKLSSEKNFNSRIARSSSKESLISKSSKSPLVSYAKDIGFDDKLSIIAKLKSDMRRLSLNISPSKFTEPKNLISPTSHVSELPEGSEINLNENSDDESTSHTISLSQNINYPQSHSVQNTFNRSNQIEIPNRSHSKTSKYLKNKLVNSRKSDIALNASRQVSGSTSQNISTNDLSYTNIPQTILQSFDDKVSNTPTTELTLPTPISVKNSDSISSDVSSTNGSHTSFDRYLPLTNNTSMEELVSDKADNSLPPTSEPDVNVTNSNQDFNVVKAENDTTPNIQPLSCETNINKPLLESSVANSSPSLVNVPAAVSQENPIAHTNSTPDSQANAVTSCMQYNSSESLHNLASEIVNASDSYESSHGLSNKIFENSAFSNYTPVSRTDSSISTDVQSDSEIEIKKDSISTSIVPDVMSDSKSNNNSSSDSINNRVLNSSDTSIQSSPLQSPIANSLSEPPSLLSSQDIHTDVETETKGAEFAGMLKAAINEISQADSSAQNTSNISLTDNESSFSISKNENVASDSANELPVDIKLTTLDQIIKPEYSPLTGNITAIDLNKISSFPSPVAKESALSSKPSSIRKNFSINFNSNRALKSVYNSNVPRSVFDLPDLRKNRANVSSIPNHSFSSSKESSPSIDPESALPSPPMLSCNATIHNNNNDSLRLKGSLIGSIRGLRGIEDALNKPSSTDLDSLFGFRPKNSIPEKVKAPSRRLSSPLGHIDVLKSRPNPRGNRRQSVEKTLEKQVDDQPKPNETAPTTSKNFENFSQMSFSNGSLPHISIRNGDNLIQEILDDSDGDEIFCSKCKNEIHESYFSTEDGSKVHASCFSCQLCDRLIDDGIYIFHEGASYHPVCAPELPTVVEINNVPNKSSSTNPSETLVPLPRPEASLFKNLVPPIKRISSVKRRIKDYIDKQNRGANIDAIKTMDSIYESDGEIEFSDAESVSIEDEQLSEDGSDDKFCHRCNLLVDEAVLYISDNNYYHPACFTCFGCSERFEQGSYVLYEGNTYHRHCAPLIIANNRSDESIYSDSSSEYSDSIQDTSNAYVAFTCPTCSLAINGEYINHNDTPYHKTCFICCDCKKSITADVSFGELEGCIPCCEDCLNLRFPV</sequence>
<feature type="compositionally biased region" description="Polar residues" evidence="6">
    <location>
        <begin position="344"/>
        <end position="415"/>
    </location>
</feature>
<feature type="domain" description="LIM zinc-binding" evidence="7">
    <location>
        <begin position="1808"/>
        <end position="1868"/>
    </location>
</feature>
<evidence type="ECO:0000259" key="7">
    <source>
        <dbReference type="PROSITE" id="PS50023"/>
    </source>
</evidence>
<evidence type="ECO:0000256" key="5">
    <source>
        <dbReference type="PROSITE-ProRule" id="PRU00125"/>
    </source>
</evidence>
<keyword evidence="1 5" id="KW-0479">Metal-binding</keyword>
<dbReference type="OrthoDB" id="1112565at2759"/>
<protein>
    <recommendedName>
        <fullName evidence="7">LIM zinc-binding domain-containing protein</fullName>
    </recommendedName>
</protein>
<dbReference type="PROSITE" id="PS50023">
    <property type="entry name" value="LIM_DOMAIN_2"/>
    <property type="match status" value="4"/>
</dbReference>
<feature type="compositionally biased region" description="Polar residues" evidence="6">
    <location>
        <begin position="206"/>
        <end position="255"/>
    </location>
</feature>
<organism evidence="8 9">
    <name type="scientific">Smittium culicis</name>
    <dbReference type="NCBI Taxonomy" id="133412"/>
    <lineage>
        <taxon>Eukaryota</taxon>
        <taxon>Fungi</taxon>
        <taxon>Fungi incertae sedis</taxon>
        <taxon>Zoopagomycota</taxon>
        <taxon>Kickxellomycotina</taxon>
        <taxon>Harpellomycetes</taxon>
        <taxon>Harpellales</taxon>
        <taxon>Legeriomycetaceae</taxon>
        <taxon>Smittium</taxon>
    </lineage>
</organism>
<name>A0A1R1XWW2_9FUNG</name>